<name>A0A2W5SNM7_CERSP</name>
<evidence type="ECO:0000256" key="4">
    <source>
        <dbReference type="ARBA" id="ARBA00013297"/>
    </source>
</evidence>
<dbReference type="GO" id="GO:0019144">
    <property type="term" value="F:ADP-sugar diphosphatase activity"/>
    <property type="evidence" value="ECO:0007669"/>
    <property type="project" value="TreeGrafter"/>
</dbReference>
<comment type="cofactor">
    <cofactor evidence="1 13">
        <name>Mg(2+)</name>
        <dbReference type="ChEBI" id="CHEBI:18420"/>
    </cofactor>
</comment>
<proteinExistence type="inferred from homology"/>
<evidence type="ECO:0000313" key="17">
    <source>
        <dbReference type="Proteomes" id="UP000248975"/>
    </source>
</evidence>
<dbReference type="PANTHER" id="PTHR11839">
    <property type="entry name" value="UDP/ADP-SUGAR PYROPHOSPHATASE"/>
    <property type="match status" value="1"/>
</dbReference>
<dbReference type="InterPro" id="IPR004385">
    <property type="entry name" value="NDP_pyrophosphatase"/>
</dbReference>
<comment type="caution">
    <text evidence="16">The sequence shown here is derived from an EMBL/GenBank/DDBJ whole genome shotgun (WGS) entry which is preliminary data.</text>
</comment>
<dbReference type="Pfam" id="PF00293">
    <property type="entry name" value="NUDIX"/>
    <property type="match status" value="1"/>
</dbReference>
<comment type="function">
    <text evidence="8">Acts on ADP-mannose and ADP-glucose as well as ADP-ribose. Prevents glycogen biosynthesis. The reaction catalyzed by this enzyme is a limiting step of the gluconeogenic process.</text>
</comment>
<dbReference type="NCBIfam" id="TIGR00052">
    <property type="entry name" value="nudix-type nucleoside diphosphatase, YffH/AdpP family"/>
    <property type="match status" value="1"/>
</dbReference>
<dbReference type="InterPro" id="IPR015797">
    <property type="entry name" value="NUDIX_hydrolase-like_dom_sf"/>
</dbReference>
<organism evidence="16 17">
    <name type="scientific">Cereibacter sphaeroides</name>
    <name type="common">Rhodobacter sphaeroides</name>
    <dbReference type="NCBI Taxonomy" id="1063"/>
    <lineage>
        <taxon>Bacteria</taxon>
        <taxon>Pseudomonadati</taxon>
        <taxon>Pseudomonadota</taxon>
        <taxon>Alphaproteobacteria</taxon>
        <taxon>Rhodobacterales</taxon>
        <taxon>Paracoccaceae</taxon>
        <taxon>Cereibacter</taxon>
    </lineage>
</organism>
<evidence type="ECO:0000256" key="2">
    <source>
        <dbReference type="ARBA" id="ARBA00007482"/>
    </source>
</evidence>
<feature type="domain" description="Nudix hydrolase" evidence="15">
    <location>
        <begin position="140"/>
        <end position="280"/>
    </location>
</feature>
<evidence type="ECO:0000256" key="6">
    <source>
        <dbReference type="ARBA" id="ARBA00022801"/>
    </source>
</evidence>
<dbReference type="Proteomes" id="UP000248975">
    <property type="component" value="Unassembled WGS sequence"/>
</dbReference>
<keyword evidence="7 13" id="KW-0460">Magnesium</keyword>
<dbReference type="Gene3D" id="3.90.79.10">
    <property type="entry name" value="Nucleoside Triphosphate Pyrophosphohydrolase"/>
    <property type="match status" value="1"/>
</dbReference>
<evidence type="ECO:0000256" key="11">
    <source>
        <dbReference type="ARBA" id="ARBA00033056"/>
    </source>
</evidence>
<dbReference type="PROSITE" id="PS51462">
    <property type="entry name" value="NUDIX"/>
    <property type="match status" value="1"/>
</dbReference>
<feature type="binding site" evidence="13">
    <location>
        <position position="251"/>
    </location>
    <ligand>
        <name>Mg(2+)</name>
        <dbReference type="ChEBI" id="CHEBI:18420"/>
        <label>1</label>
    </ligand>
</feature>
<evidence type="ECO:0000256" key="14">
    <source>
        <dbReference type="PIRSR" id="PIRSR604385-3"/>
    </source>
</evidence>
<feature type="binding site" evidence="13">
    <location>
        <position position="202"/>
    </location>
    <ligand>
        <name>Mg(2+)</name>
        <dbReference type="ChEBI" id="CHEBI:18420"/>
        <label>1</label>
    </ligand>
</feature>
<gene>
    <name evidence="16" type="ORF">DI533_04025</name>
</gene>
<evidence type="ECO:0000256" key="9">
    <source>
        <dbReference type="ARBA" id="ARBA00030162"/>
    </source>
</evidence>
<evidence type="ECO:0000256" key="3">
    <source>
        <dbReference type="ARBA" id="ARBA00012453"/>
    </source>
</evidence>
<sequence>MDFFHACFGAFPHDLERDGRVMRVWVGADDARDLHWNAARWQADWAAITTATAFDIMALFGQRSPAEIRARLYLMMVRGASRLRAGGGATGLRRKAVSADVAVTHRRQPYAHFFAVEEYDLSFRKFGGGLSAMVNRAVFISGDAVTVVPYDPVRDSVLLIEQFRSGPYARGDDQPWLLEPIAGRIDPGEVPEQTARREALEEAGIGLGELLKVAEYYPSPGAKAEYLYSYVAIADLPDGTAGTHGLAEEAEDIRGHIVSFDTLMRLVETGEAANAPLILTALWLARERPRLRAAVI</sequence>
<dbReference type="InterPro" id="IPR020084">
    <property type="entry name" value="NUDIX_hydrolase_CS"/>
</dbReference>
<comment type="similarity">
    <text evidence="2">Belongs to the Nudix hydrolase family. NudF subfamily.</text>
</comment>
<comment type="catalytic activity">
    <reaction evidence="12">
        <text>ADP-D-ribose + H2O = D-ribose 5-phosphate + AMP + 2 H(+)</text>
        <dbReference type="Rhea" id="RHEA:10412"/>
        <dbReference type="ChEBI" id="CHEBI:15377"/>
        <dbReference type="ChEBI" id="CHEBI:15378"/>
        <dbReference type="ChEBI" id="CHEBI:57967"/>
        <dbReference type="ChEBI" id="CHEBI:78346"/>
        <dbReference type="ChEBI" id="CHEBI:456215"/>
        <dbReference type="EC" id="3.6.1.13"/>
    </reaction>
</comment>
<dbReference type="EMBL" id="QFQS01000001">
    <property type="protein sequence ID" value="PZR00976.1"/>
    <property type="molecule type" value="Genomic_DNA"/>
</dbReference>
<feature type="binding site" evidence="13">
    <location>
        <position position="198"/>
    </location>
    <ligand>
        <name>Mg(2+)</name>
        <dbReference type="ChEBI" id="CHEBI:18420"/>
        <label>1</label>
    </ligand>
</feature>
<dbReference type="GO" id="GO:0019693">
    <property type="term" value="P:ribose phosphate metabolic process"/>
    <property type="evidence" value="ECO:0007669"/>
    <property type="project" value="TreeGrafter"/>
</dbReference>
<keyword evidence="5 13" id="KW-0479">Metal-binding</keyword>
<feature type="binding site" evidence="13">
    <location>
        <position position="182"/>
    </location>
    <ligand>
        <name>Mg(2+)</name>
        <dbReference type="ChEBI" id="CHEBI:18420"/>
        <label>1</label>
    </ligand>
</feature>
<evidence type="ECO:0000256" key="13">
    <source>
        <dbReference type="PIRSR" id="PIRSR604385-2"/>
    </source>
</evidence>
<dbReference type="GO" id="GO:0006753">
    <property type="term" value="P:nucleoside phosphate metabolic process"/>
    <property type="evidence" value="ECO:0007669"/>
    <property type="project" value="TreeGrafter"/>
</dbReference>
<evidence type="ECO:0000256" key="5">
    <source>
        <dbReference type="ARBA" id="ARBA00022723"/>
    </source>
</evidence>
<dbReference type="EC" id="3.6.1.13" evidence="3"/>
<feature type="short sequence motif" description="Nudix box" evidence="14">
    <location>
        <begin position="183"/>
        <end position="205"/>
    </location>
</feature>
<evidence type="ECO:0000256" key="12">
    <source>
        <dbReference type="ARBA" id="ARBA00049546"/>
    </source>
</evidence>
<evidence type="ECO:0000256" key="10">
    <source>
        <dbReference type="ARBA" id="ARBA00030308"/>
    </source>
</evidence>
<dbReference type="GO" id="GO:0005829">
    <property type="term" value="C:cytosol"/>
    <property type="evidence" value="ECO:0007669"/>
    <property type="project" value="TreeGrafter"/>
</dbReference>
<evidence type="ECO:0000256" key="8">
    <source>
        <dbReference type="ARBA" id="ARBA00025164"/>
    </source>
</evidence>
<dbReference type="SUPFAM" id="SSF55811">
    <property type="entry name" value="Nudix"/>
    <property type="match status" value="1"/>
</dbReference>
<dbReference type="PANTHER" id="PTHR11839:SF5">
    <property type="entry name" value="ADP-RIBOSE PYROPHOSPHATASE"/>
    <property type="match status" value="1"/>
</dbReference>
<accession>A0A2W5SNM7</accession>
<protein>
    <recommendedName>
        <fullName evidence="4">ADP-ribose pyrophosphatase</fullName>
        <ecNumber evidence="3">3.6.1.13</ecNumber>
    </recommendedName>
    <alternativeName>
        <fullName evidence="9">ADP-ribose diphosphatase</fullName>
    </alternativeName>
    <alternativeName>
        <fullName evidence="11">ADP-ribose phosphohydrolase</fullName>
    </alternativeName>
    <alternativeName>
        <fullName evidence="10">Adenosine diphosphoribose pyrophosphatase</fullName>
    </alternativeName>
</protein>
<evidence type="ECO:0000313" key="16">
    <source>
        <dbReference type="EMBL" id="PZR00976.1"/>
    </source>
</evidence>
<dbReference type="CDD" id="cd24155">
    <property type="entry name" value="NUDIX_ADPRase"/>
    <property type="match status" value="1"/>
</dbReference>
<dbReference type="PROSITE" id="PS00893">
    <property type="entry name" value="NUDIX_BOX"/>
    <property type="match status" value="1"/>
</dbReference>
<evidence type="ECO:0000256" key="7">
    <source>
        <dbReference type="ARBA" id="ARBA00022842"/>
    </source>
</evidence>
<keyword evidence="6" id="KW-0378">Hydrolase</keyword>
<evidence type="ECO:0000259" key="15">
    <source>
        <dbReference type="PROSITE" id="PS51462"/>
    </source>
</evidence>
<dbReference type="GO" id="GO:0047631">
    <property type="term" value="F:ADP-ribose diphosphatase activity"/>
    <property type="evidence" value="ECO:0007669"/>
    <property type="project" value="UniProtKB-EC"/>
</dbReference>
<dbReference type="AlphaFoldDB" id="A0A2W5SNM7"/>
<dbReference type="InterPro" id="IPR000086">
    <property type="entry name" value="NUDIX_hydrolase_dom"/>
</dbReference>
<evidence type="ECO:0000256" key="1">
    <source>
        <dbReference type="ARBA" id="ARBA00001946"/>
    </source>
</evidence>
<dbReference type="GO" id="GO:0046872">
    <property type="term" value="F:metal ion binding"/>
    <property type="evidence" value="ECO:0007669"/>
    <property type="project" value="UniProtKB-KW"/>
</dbReference>
<reference evidence="16 17" key="1">
    <citation type="submission" date="2017-08" db="EMBL/GenBank/DDBJ databases">
        <title>Infants hospitalized years apart are colonized by the same room-sourced microbial strains.</title>
        <authorList>
            <person name="Brooks B."/>
            <person name="Olm M.R."/>
            <person name="Firek B.A."/>
            <person name="Baker R."/>
            <person name="Thomas B.C."/>
            <person name="Morowitz M.J."/>
            <person name="Banfield J.F."/>
        </authorList>
    </citation>
    <scope>NUCLEOTIDE SEQUENCE [LARGE SCALE GENOMIC DNA]</scope>
    <source>
        <strain evidence="16">S2_003_000_R2_11</strain>
    </source>
</reference>